<proteinExistence type="predicted"/>
<evidence type="ECO:0000313" key="3">
    <source>
        <dbReference type="EMBL" id="KAA0177161.1"/>
    </source>
</evidence>
<name>A0A5A8EN27_CAFRO</name>
<evidence type="ECO:0008006" key="5">
    <source>
        <dbReference type="Google" id="ProtNLM"/>
    </source>
</evidence>
<feature type="compositionally biased region" description="Low complexity" evidence="1">
    <location>
        <begin position="210"/>
        <end position="224"/>
    </location>
</feature>
<feature type="compositionally biased region" description="Low complexity" evidence="1">
    <location>
        <begin position="191"/>
        <end position="201"/>
    </location>
</feature>
<comment type="caution">
    <text evidence="3">The sequence shown here is derived from an EMBL/GenBank/DDBJ whole genome shotgun (WGS) entry which is preliminary data.</text>
</comment>
<feature type="compositionally biased region" description="Low complexity" evidence="1">
    <location>
        <begin position="130"/>
        <end position="142"/>
    </location>
</feature>
<evidence type="ECO:0000313" key="4">
    <source>
        <dbReference type="Proteomes" id="UP000322899"/>
    </source>
</evidence>
<feature type="compositionally biased region" description="Polar residues" evidence="1">
    <location>
        <begin position="225"/>
        <end position="236"/>
    </location>
</feature>
<reference evidence="3 4" key="1">
    <citation type="submission" date="2019-07" db="EMBL/GenBank/DDBJ databases">
        <title>Genomes of Cafeteria roenbergensis.</title>
        <authorList>
            <person name="Fischer M.G."/>
            <person name="Hackl T."/>
            <person name="Roman M."/>
        </authorList>
    </citation>
    <scope>NUCLEOTIDE SEQUENCE [LARGE SCALE GENOMIC DNA]</scope>
    <source>
        <strain evidence="3 4">E4-10P</strain>
    </source>
</reference>
<feature type="region of interest" description="Disordered" evidence="1">
    <location>
        <begin position="53"/>
        <end position="236"/>
    </location>
</feature>
<gene>
    <name evidence="3" type="ORF">FNF27_01491</name>
</gene>
<feature type="chain" id="PRO_5030114264" description="RxLR effector protein" evidence="2">
    <location>
        <begin position="24"/>
        <end position="236"/>
    </location>
</feature>
<feature type="compositionally biased region" description="Basic and acidic residues" evidence="1">
    <location>
        <begin position="99"/>
        <end position="108"/>
    </location>
</feature>
<accession>A0A5A8EN27</accession>
<feature type="compositionally biased region" description="Low complexity" evidence="1">
    <location>
        <begin position="170"/>
        <end position="182"/>
    </location>
</feature>
<dbReference type="EMBL" id="VLTO01000005">
    <property type="protein sequence ID" value="KAA0177161.1"/>
    <property type="molecule type" value="Genomic_DNA"/>
</dbReference>
<sequence>MARLAVFVCLAAAIAAVVAPASGVGLPHAPALRSVLAKTGPDEIVLSHRFLQARQDPVTNPEEANEKEVEAAAGGGDAASAAGQVTGGGAADTSVAAKGGDDGVDSAKEAALAKTQEERRAAREEKAKAELAGGDAGTDALASVGTSESDGGVSQEAKADAAAEDITGVADSSSDQAAALSQENQGASLTSNAVGAVNAGSSAGGGAEAGGDASASTGASSSDSLVTVSDQDSAFL</sequence>
<dbReference type="AlphaFoldDB" id="A0A5A8EN27"/>
<organism evidence="3 4">
    <name type="scientific">Cafeteria roenbergensis</name>
    <name type="common">Marine flagellate</name>
    <dbReference type="NCBI Taxonomy" id="33653"/>
    <lineage>
        <taxon>Eukaryota</taxon>
        <taxon>Sar</taxon>
        <taxon>Stramenopiles</taxon>
        <taxon>Bigyra</taxon>
        <taxon>Opalozoa</taxon>
        <taxon>Bicosoecida</taxon>
        <taxon>Cafeteriaceae</taxon>
        <taxon>Cafeteria</taxon>
    </lineage>
</organism>
<keyword evidence="2" id="KW-0732">Signal</keyword>
<evidence type="ECO:0000256" key="2">
    <source>
        <dbReference type="SAM" id="SignalP"/>
    </source>
</evidence>
<protein>
    <recommendedName>
        <fullName evidence="5">RxLR effector protein</fullName>
    </recommendedName>
</protein>
<feature type="signal peptide" evidence="2">
    <location>
        <begin position="1"/>
        <end position="23"/>
    </location>
</feature>
<dbReference type="Proteomes" id="UP000322899">
    <property type="component" value="Unassembled WGS sequence"/>
</dbReference>
<feature type="compositionally biased region" description="Basic and acidic residues" evidence="1">
    <location>
        <begin position="115"/>
        <end position="129"/>
    </location>
</feature>
<evidence type="ECO:0000256" key="1">
    <source>
        <dbReference type="SAM" id="MobiDB-lite"/>
    </source>
</evidence>